<organism evidence="2 3">
    <name type="scientific">Micromonospora craterilacus</name>
    <dbReference type="NCBI Taxonomy" id="1655439"/>
    <lineage>
        <taxon>Bacteria</taxon>
        <taxon>Bacillati</taxon>
        <taxon>Actinomycetota</taxon>
        <taxon>Actinomycetes</taxon>
        <taxon>Micromonosporales</taxon>
        <taxon>Micromonosporaceae</taxon>
        <taxon>Micromonospora</taxon>
    </lineage>
</organism>
<feature type="transmembrane region" description="Helical" evidence="1">
    <location>
        <begin position="12"/>
        <end position="33"/>
    </location>
</feature>
<evidence type="ECO:0000313" key="2">
    <source>
        <dbReference type="EMBL" id="PZG13002.1"/>
    </source>
</evidence>
<dbReference type="AlphaFoldDB" id="A0A2W2DM10"/>
<proteinExistence type="predicted"/>
<evidence type="ECO:0000313" key="3">
    <source>
        <dbReference type="Proteomes" id="UP000248924"/>
    </source>
</evidence>
<keyword evidence="3" id="KW-1185">Reference proteome</keyword>
<name>A0A2W2DM10_9ACTN</name>
<reference evidence="2 3" key="1">
    <citation type="submission" date="2018-01" db="EMBL/GenBank/DDBJ databases">
        <title>Draft genome sequence of Jishengella sp. NA12.</title>
        <authorList>
            <person name="Sahin N."/>
            <person name="Ay H."/>
            <person name="Saygin H."/>
        </authorList>
    </citation>
    <scope>NUCLEOTIDE SEQUENCE [LARGE SCALE GENOMIC DNA]</scope>
    <source>
        <strain evidence="2 3">NA12</strain>
    </source>
</reference>
<dbReference type="EMBL" id="POTY01000191">
    <property type="protein sequence ID" value="PZG13002.1"/>
    <property type="molecule type" value="Genomic_DNA"/>
</dbReference>
<feature type="transmembrane region" description="Helical" evidence="1">
    <location>
        <begin position="45"/>
        <end position="63"/>
    </location>
</feature>
<comment type="caution">
    <text evidence="2">The sequence shown here is derived from an EMBL/GenBank/DDBJ whole genome shotgun (WGS) entry which is preliminary data.</text>
</comment>
<keyword evidence="1" id="KW-0812">Transmembrane</keyword>
<keyword evidence="1" id="KW-0472">Membrane</keyword>
<evidence type="ECO:0000256" key="1">
    <source>
        <dbReference type="SAM" id="Phobius"/>
    </source>
</evidence>
<accession>A0A2W2DM10</accession>
<dbReference type="Proteomes" id="UP000248924">
    <property type="component" value="Unassembled WGS sequence"/>
</dbReference>
<feature type="transmembrane region" description="Helical" evidence="1">
    <location>
        <begin position="69"/>
        <end position="89"/>
    </location>
</feature>
<dbReference type="RefSeq" id="WP_111217105.1">
    <property type="nucleotide sequence ID" value="NZ_POTY01000191.1"/>
</dbReference>
<gene>
    <name evidence="2" type="ORF">C1I95_24660</name>
</gene>
<keyword evidence="1" id="KW-1133">Transmembrane helix</keyword>
<sequence>MNVLAAAAKDPALTASAISLGAVGALLLLWVVWRTFRTSARWHDALFAVLLGVVIGIGGEGPIKEGMTMALTVIRAVAGFFVMAFKLLVGLF</sequence>
<protein>
    <submittedName>
        <fullName evidence="2">Uncharacterized protein</fullName>
    </submittedName>
</protein>